<gene>
    <name evidence="1" type="ORF">N0V89_011809</name>
</gene>
<accession>A0A9W8XAM7</accession>
<dbReference type="Proteomes" id="UP001140513">
    <property type="component" value="Unassembled WGS sequence"/>
</dbReference>
<dbReference type="AlphaFoldDB" id="A0A9W8XAM7"/>
<dbReference type="RefSeq" id="XP_056065838.1">
    <property type="nucleotide sequence ID" value="XM_056220535.1"/>
</dbReference>
<sequence length="296" mass="33140">MKATRRRKSRRQRNLPARTYELPKALSRSRNRRAGQAHQGLTAQELDWDSLVLQHLASRNDGIATLSNVGSSALVVEQFLDRKTVLVGAQLWNMRNAPDFLPQEALIDDEHRAYAEGSVANVANWIISGGDSLNEEYEYLQNAFVDVDLSVRNLTIANYHLSDSHHHNRQLKSHLVTLETLVLGIESHAVRGGGGSARRYAGEVLDILSVQPHLKRLTLVQATPAGISEDDGAYIQPRAATWYKNLACLIGLKHSKLDTPKVDIFVLVEEQREEEPVRVVTTHPFQIWPLLLKGGE</sequence>
<protein>
    <submittedName>
        <fullName evidence="1">Uncharacterized protein</fullName>
    </submittedName>
</protein>
<reference evidence="1" key="1">
    <citation type="submission" date="2022-10" db="EMBL/GenBank/DDBJ databases">
        <title>Tapping the CABI collections for fungal endophytes: first genome assemblies for Collariella, Neodidymelliopsis, Ascochyta clinopodiicola, Didymella pomorum, Didymosphaeria variabile, Neocosmospora piperis and Neocucurbitaria cava.</title>
        <authorList>
            <person name="Hill R."/>
        </authorList>
    </citation>
    <scope>NUCLEOTIDE SEQUENCE</scope>
    <source>
        <strain evidence="1">IMI 356815</strain>
    </source>
</reference>
<proteinExistence type="predicted"/>
<evidence type="ECO:0000313" key="1">
    <source>
        <dbReference type="EMBL" id="KAJ4345674.1"/>
    </source>
</evidence>
<name>A0A9W8XAM7_9PLEO</name>
<organism evidence="1 2">
    <name type="scientific">Didymosphaeria variabile</name>
    <dbReference type="NCBI Taxonomy" id="1932322"/>
    <lineage>
        <taxon>Eukaryota</taxon>
        <taxon>Fungi</taxon>
        <taxon>Dikarya</taxon>
        <taxon>Ascomycota</taxon>
        <taxon>Pezizomycotina</taxon>
        <taxon>Dothideomycetes</taxon>
        <taxon>Pleosporomycetidae</taxon>
        <taxon>Pleosporales</taxon>
        <taxon>Massarineae</taxon>
        <taxon>Didymosphaeriaceae</taxon>
        <taxon>Didymosphaeria</taxon>
    </lineage>
</organism>
<keyword evidence="2" id="KW-1185">Reference proteome</keyword>
<dbReference type="EMBL" id="JAPEUX010000009">
    <property type="protein sequence ID" value="KAJ4345674.1"/>
    <property type="molecule type" value="Genomic_DNA"/>
</dbReference>
<comment type="caution">
    <text evidence="1">The sequence shown here is derived from an EMBL/GenBank/DDBJ whole genome shotgun (WGS) entry which is preliminary data.</text>
</comment>
<evidence type="ECO:0000313" key="2">
    <source>
        <dbReference type="Proteomes" id="UP001140513"/>
    </source>
</evidence>
<dbReference type="GeneID" id="80915339"/>